<dbReference type="Gene3D" id="1.10.3470.10">
    <property type="entry name" value="ABC transporter involved in vitamin B12 uptake, BtuC"/>
    <property type="match status" value="1"/>
</dbReference>
<evidence type="ECO:0000256" key="6">
    <source>
        <dbReference type="ARBA" id="ARBA00022989"/>
    </source>
</evidence>
<keyword evidence="6 8" id="KW-1133">Transmembrane helix</keyword>
<proteinExistence type="inferred from homology"/>
<dbReference type="InterPro" id="IPR037294">
    <property type="entry name" value="ABC_BtuC-like"/>
</dbReference>
<dbReference type="FunFam" id="1.10.3470.10:FF:000001">
    <property type="entry name" value="Vitamin B12 ABC transporter permease BtuC"/>
    <property type="match status" value="1"/>
</dbReference>
<feature type="transmembrane region" description="Helical" evidence="8">
    <location>
        <begin position="66"/>
        <end position="87"/>
    </location>
</feature>
<dbReference type="OrthoDB" id="9055647at2"/>
<feature type="transmembrane region" description="Helical" evidence="8">
    <location>
        <begin position="204"/>
        <end position="223"/>
    </location>
</feature>
<evidence type="ECO:0000256" key="8">
    <source>
        <dbReference type="SAM" id="Phobius"/>
    </source>
</evidence>
<dbReference type="CDD" id="cd06550">
    <property type="entry name" value="TM_ABC_iron-siderophores_like"/>
    <property type="match status" value="1"/>
</dbReference>
<feature type="transmembrane region" description="Helical" evidence="8">
    <location>
        <begin position="20"/>
        <end position="45"/>
    </location>
</feature>
<keyword evidence="5 8" id="KW-0812">Transmembrane</keyword>
<comment type="similarity">
    <text evidence="2">Belongs to the binding-protein-dependent transport system permease family. FecCD subfamily.</text>
</comment>
<dbReference type="GO" id="GO:0005886">
    <property type="term" value="C:plasma membrane"/>
    <property type="evidence" value="ECO:0007669"/>
    <property type="project" value="UniProtKB-SubCell"/>
</dbReference>
<dbReference type="PANTHER" id="PTHR30472">
    <property type="entry name" value="FERRIC ENTEROBACTIN TRANSPORT SYSTEM PERMEASE PROTEIN"/>
    <property type="match status" value="1"/>
</dbReference>
<dbReference type="AlphaFoldDB" id="A0A4R6XCJ9"/>
<feature type="transmembrane region" description="Helical" evidence="8">
    <location>
        <begin position="161"/>
        <end position="183"/>
    </location>
</feature>
<keyword evidence="3" id="KW-0813">Transport</keyword>
<dbReference type="GO" id="GO:0033214">
    <property type="term" value="P:siderophore-iron import into cell"/>
    <property type="evidence" value="ECO:0007669"/>
    <property type="project" value="TreeGrafter"/>
</dbReference>
<evidence type="ECO:0000313" key="10">
    <source>
        <dbReference type="Proteomes" id="UP000295729"/>
    </source>
</evidence>
<dbReference type="SUPFAM" id="SSF81345">
    <property type="entry name" value="ABC transporter involved in vitamin B12 uptake, BtuC"/>
    <property type="match status" value="1"/>
</dbReference>
<protein>
    <submittedName>
        <fullName evidence="9">Iron complex transport system permease protein</fullName>
    </submittedName>
</protein>
<feature type="transmembrane region" description="Helical" evidence="8">
    <location>
        <begin position="320"/>
        <end position="339"/>
    </location>
</feature>
<dbReference type="Pfam" id="PF01032">
    <property type="entry name" value="FecCD"/>
    <property type="match status" value="1"/>
</dbReference>
<reference evidence="9 10" key="1">
    <citation type="submission" date="2019-03" db="EMBL/GenBank/DDBJ databases">
        <title>Genomic Encyclopedia of Type Strains, Phase IV (KMG-IV): sequencing the most valuable type-strain genomes for metagenomic binning, comparative biology and taxonomic classification.</title>
        <authorList>
            <person name="Goeker M."/>
        </authorList>
    </citation>
    <scope>NUCLEOTIDE SEQUENCE [LARGE SCALE GENOMIC DNA]</scope>
    <source>
        <strain evidence="9 10">DSM 5604</strain>
    </source>
</reference>
<keyword evidence="4" id="KW-1003">Cell membrane</keyword>
<dbReference type="InterPro" id="IPR000522">
    <property type="entry name" value="ABC_transptr_permease_BtuC"/>
</dbReference>
<keyword evidence="10" id="KW-1185">Reference proteome</keyword>
<accession>A0A4R6XCJ9</accession>
<evidence type="ECO:0000256" key="1">
    <source>
        <dbReference type="ARBA" id="ARBA00004651"/>
    </source>
</evidence>
<dbReference type="RefSeq" id="WP_133559549.1">
    <property type="nucleotide sequence ID" value="NZ_SNZA01000001.1"/>
</dbReference>
<dbReference type="GO" id="GO:0022857">
    <property type="term" value="F:transmembrane transporter activity"/>
    <property type="evidence" value="ECO:0007669"/>
    <property type="project" value="InterPro"/>
</dbReference>
<dbReference type="Proteomes" id="UP000295729">
    <property type="component" value="Unassembled WGS sequence"/>
</dbReference>
<feature type="transmembrane region" description="Helical" evidence="8">
    <location>
        <begin position="129"/>
        <end position="149"/>
    </location>
</feature>
<comment type="subcellular location">
    <subcellularLocation>
        <location evidence="1">Cell membrane</location>
        <topology evidence="1">Multi-pass membrane protein</topology>
    </subcellularLocation>
</comment>
<name>A0A4R6XCJ9_9GAMM</name>
<organism evidence="9 10">
    <name type="scientific">Marinomonas communis</name>
    <dbReference type="NCBI Taxonomy" id="28254"/>
    <lineage>
        <taxon>Bacteria</taxon>
        <taxon>Pseudomonadati</taxon>
        <taxon>Pseudomonadota</taxon>
        <taxon>Gammaproteobacteria</taxon>
        <taxon>Oceanospirillales</taxon>
        <taxon>Oceanospirillaceae</taxon>
        <taxon>Marinomonas</taxon>
    </lineage>
</organism>
<feature type="transmembrane region" description="Helical" evidence="8">
    <location>
        <begin position="99"/>
        <end position="117"/>
    </location>
</feature>
<evidence type="ECO:0000256" key="4">
    <source>
        <dbReference type="ARBA" id="ARBA00022475"/>
    </source>
</evidence>
<evidence type="ECO:0000256" key="2">
    <source>
        <dbReference type="ARBA" id="ARBA00007935"/>
    </source>
</evidence>
<keyword evidence="7 8" id="KW-0472">Membrane</keyword>
<evidence type="ECO:0000256" key="7">
    <source>
        <dbReference type="ARBA" id="ARBA00023136"/>
    </source>
</evidence>
<gene>
    <name evidence="9" type="ORF">C8D85_0256</name>
</gene>
<dbReference type="PANTHER" id="PTHR30472:SF25">
    <property type="entry name" value="ABC TRANSPORTER PERMEASE PROTEIN MJ0876-RELATED"/>
    <property type="match status" value="1"/>
</dbReference>
<feature type="transmembrane region" description="Helical" evidence="8">
    <location>
        <begin position="252"/>
        <end position="279"/>
    </location>
</feature>
<evidence type="ECO:0000256" key="5">
    <source>
        <dbReference type="ARBA" id="ARBA00022692"/>
    </source>
</evidence>
<evidence type="ECO:0000256" key="3">
    <source>
        <dbReference type="ARBA" id="ARBA00022448"/>
    </source>
</evidence>
<comment type="caution">
    <text evidence="9">The sequence shown here is derived from an EMBL/GenBank/DDBJ whole genome shotgun (WGS) entry which is preliminary data.</text>
</comment>
<dbReference type="EMBL" id="SNZA01000001">
    <property type="protein sequence ID" value="TDR14907.1"/>
    <property type="molecule type" value="Genomic_DNA"/>
</dbReference>
<sequence>MSELVQSLTKVRQSISPYLYLFILLGGISVWALTQGAYQISWFSVLQTTGYSLDQDIIMDVRLPRLLMAMLVGTTLAVSGALMQALFRNPLADPGLLGIAAGASVAVGLLIVFGEHWQFLQQVEWLKPYTSSFAAFIGATITCSVIFRLSKNQGKVSVLHLLLAGIAINAIAGSATGLLTYISSDEQLRALTFWAMGNLGGARWEHVFTLASLLSPMLIFLVIKSQQLNLLLLGEEEARYLGLDVERFKGQIVLVVALLVGVAVAFSGLIGFIGLMVPHLVRMMFGSDNRLVVPCSAILGAALLTSADTVARILVIPAELPVGLVTSLLGGPFFLWLLMRNIKGGQ</sequence>
<evidence type="ECO:0000313" key="9">
    <source>
        <dbReference type="EMBL" id="TDR14907.1"/>
    </source>
</evidence>